<evidence type="ECO:0000313" key="5">
    <source>
        <dbReference type="EMBL" id="GAA4707200.1"/>
    </source>
</evidence>
<dbReference type="PANTHER" id="PTHR44688">
    <property type="entry name" value="DNA-BINDING TRANSCRIPTIONAL ACTIVATOR DEVR_DOSR"/>
    <property type="match status" value="1"/>
</dbReference>
<dbReference type="PROSITE" id="PS00622">
    <property type="entry name" value="HTH_LUXR_1"/>
    <property type="match status" value="1"/>
</dbReference>
<dbReference type="SUPFAM" id="SSF46894">
    <property type="entry name" value="C-terminal effector domain of the bipartite response regulators"/>
    <property type="match status" value="1"/>
</dbReference>
<dbReference type="Gene3D" id="1.10.10.10">
    <property type="entry name" value="Winged helix-like DNA-binding domain superfamily/Winged helix DNA-binding domain"/>
    <property type="match status" value="1"/>
</dbReference>
<dbReference type="SUPFAM" id="SSF52540">
    <property type="entry name" value="P-loop containing nucleoside triphosphate hydrolases"/>
    <property type="match status" value="1"/>
</dbReference>
<reference evidence="6" key="1">
    <citation type="journal article" date="2019" name="Int. J. Syst. Evol. Microbiol.">
        <title>The Global Catalogue of Microorganisms (GCM) 10K type strain sequencing project: providing services to taxonomists for standard genome sequencing and annotation.</title>
        <authorList>
            <consortium name="The Broad Institute Genomics Platform"/>
            <consortium name="The Broad Institute Genome Sequencing Center for Infectious Disease"/>
            <person name="Wu L."/>
            <person name="Ma J."/>
        </authorList>
    </citation>
    <scope>NUCLEOTIDE SEQUENCE [LARGE SCALE GENOMIC DNA]</scope>
    <source>
        <strain evidence="6">JCM 18055</strain>
    </source>
</reference>
<dbReference type="CDD" id="cd06170">
    <property type="entry name" value="LuxR_C_like"/>
    <property type="match status" value="1"/>
</dbReference>
<dbReference type="PANTHER" id="PTHR44688:SF16">
    <property type="entry name" value="DNA-BINDING TRANSCRIPTIONAL ACTIVATOR DEVR_DOSR"/>
    <property type="match status" value="1"/>
</dbReference>
<name>A0ABP8XJT1_9PSEU</name>
<dbReference type="InterPro" id="IPR016032">
    <property type="entry name" value="Sig_transdc_resp-reg_C-effctor"/>
</dbReference>
<dbReference type="PRINTS" id="PR00038">
    <property type="entry name" value="HTHLUXR"/>
</dbReference>
<keyword evidence="6" id="KW-1185">Reference proteome</keyword>
<dbReference type="EMBL" id="BAABIC010000024">
    <property type="protein sequence ID" value="GAA4707200.1"/>
    <property type="molecule type" value="Genomic_DNA"/>
</dbReference>
<evidence type="ECO:0000259" key="4">
    <source>
        <dbReference type="PROSITE" id="PS50043"/>
    </source>
</evidence>
<keyword evidence="3" id="KW-0804">Transcription</keyword>
<feature type="domain" description="HTH luxR-type" evidence="4">
    <location>
        <begin position="775"/>
        <end position="840"/>
    </location>
</feature>
<dbReference type="Proteomes" id="UP001500325">
    <property type="component" value="Unassembled WGS sequence"/>
</dbReference>
<keyword evidence="2" id="KW-0238">DNA-binding</keyword>
<evidence type="ECO:0000313" key="6">
    <source>
        <dbReference type="Proteomes" id="UP001500325"/>
    </source>
</evidence>
<dbReference type="InterPro" id="IPR027417">
    <property type="entry name" value="P-loop_NTPase"/>
</dbReference>
<gene>
    <name evidence="5" type="ORF">GCM10023215_55020</name>
</gene>
<dbReference type="SMART" id="SM00421">
    <property type="entry name" value="HTH_LUXR"/>
    <property type="match status" value="1"/>
</dbReference>
<accession>A0ABP8XJT1</accession>
<dbReference type="InterPro" id="IPR000792">
    <property type="entry name" value="Tscrpt_reg_LuxR_C"/>
</dbReference>
<dbReference type="Pfam" id="PF00196">
    <property type="entry name" value="GerE"/>
    <property type="match status" value="1"/>
</dbReference>
<protein>
    <recommendedName>
        <fullName evidence="4">HTH luxR-type domain-containing protein</fullName>
    </recommendedName>
</protein>
<proteinExistence type="predicted"/>
<evidence type="ECO:0000256" key="2">
    <source>
        <dbReference type="ARBA" id="ARBA00023125"/>
    </source>
</evidence>
<evidence type="ECO:0000256" key="3">
    <source>
        <dbReference type="ARBA" id="ARBA00023163"/>
    </source>
</evidence>
<organism evidence="5 6">
    <name type="scientific">Pseudonocardia yuanmonensis</name>
    <dbReference type="NCBI Taxonomy" id="1095914"/>
    <lineage>
        <taxon>Bacteria</taxon>
        <taxon>Bacillati</taxon>
        <taxon>Actinomycetota</taxon>
        <taxon>Actinomycetes</taxon>
        <taxon>Pseudonocardiales</taxon>
        <taxon>Pseudonocardiaceae</taxon>
        <taxon>Pseudonocardia</taxon>
    </lineage>
</organism>
<dbReference type="PROSITE" id="PS50043">
    <property type="entry name" value="HTH_LUXR_2"/>
    <property type="match status" value="1"/>
</dbReference>
<comment type="caution">
    <text evidence="5">The sequence shown here is derived from an EMBL/GenBank/DDBJ whole genome shotgun (WGS) entry which is preliminary data.</text>
</comment>
<keyword evidence="1" id="KW-0805">Transcription regulation</keyword>
<evidence type="ECO:0000256" key="1">
    <source>
        <dbReference type="ARBA" id="ARBA00023015"/>
    </source>
</evidence>
<dbReference type="InterPro" id="IPR036388">
    <property type="entry name" value="WH-like_DNA-bd_sf"/>
</dbReference>
<sequence>MGPRTVSPPSGARSVADVDLVERVPCACGVSPRPARGGPGRPAPDLVGRDAELTRAWIALDETGACLVVGEPGCGRSAFVRACAAGSGREVVALRGREGEADLDGAVLAELAARLGGADETDGPGAGHPAPTLGRRLLVVDDLQWVDARSRSVLGRLARRPGAGAVLLARRTLPGEMPATTDLPPLPLGGLGPADLRLLARRHDHPAPPALVARLAEETGGNPAAFLASLDRGDGVVVLAPDQARAWAAALDALPPRTVRALAPLVADPRPALPTLDAVLTSLGLRLADLDPAHLAGMVVTAPEGPEPVSPLLRPALLARTPPAWWGRTLRALADRADGSGRVRYRAAVSRRPDDGVAAELDVAAAELRARREWWAAARTSARAAELAGDGVAGRYIAAARDAVRAGAAEAALDWCAAARRDDPGAEVAGIRARALTQLGRPRAAVDLLLRTGGPITEDGVLPFLESGRTAELTCPLPAARAAVSAAAGRFMEARATLDEGRCGPGLLAAVVAVQVEDPDRARPLLDVLAAEADPADLPRVLAMRAEVGWWAGDWDDSVRDAAESAGLADAVGQPGMAARARTQLARVDAARGRPDLATRRLREARGLAGPGDTALTRRIAAVEGLLRLTGGAHVGAAEALAGAGDLGLADLAEALLRSGEDPGPALVRLDLLARQGLPSAAAAAARVRTLLADDAESAAAHGRLAVRLAVPRPFERARALLAAGESLRRVRRPTAARAPLRAALQLCEALRADPWADRARRELDASGAEREQPAAVRLALLTPQERQIAVAVAGGRTNPEVAHALFLSRKTVEAHLTRVYRKLGVRSRVGLTRLVGAQEPQGSSSG</sequence>